<evidence type="ECO:0000313" key="2">
    <source>
        <dbReference type="Proteomes" id="UP000184310"/>
    </source>
</evidence>
<evidence type="ECO:0000313" key="1">
    <source>
        <dbReference type="EMBL" id="SHK51795.1"/>
    </source>
</evidence>
<reference evidence="1 2" key="1">
    <citation type="submission" date="2016-11" db="EMBL/GenBank/DDBJ databases">
        <authorList>
            <person name="Jaros S."/>
            <person name="Januszkiewicz K."/>
            <person name="Wedrychowicz H."/>
        </authorList>
    </citation>
    <scope>NUCLEOTIDE SEQUENCE [LARGE SCALE GENOMIC DNA]</scope>
    <source>
        <strain evidence="1 2">DSM 21758</strain>
    </source>
</reference>
<sequence>MKERNVNNSDERLRDIAWVNIKENYAHSIGYELKERNSKEYRAAKLKGYEVANVSEGVGSYINPIER</sequence>
<dbReference type="Proteomes" id="UP000184310">
    <property type="component" value="Unassembled WGS sequence"/>
</dbReference>
<organism evidence="1 2">
    <name type="scientific">Clostridium cavendishii DSM 21758</name>
    <dbReference type="NCBI Taxonomy" id="1121302"/>
    <lineage>
        <taxon>Bacteria</taxon>
        <taxon>Bacillati</taxon>
        <taxon>Bacillota</taxon>
        <taxon>Clostridia</taxon>
        <taxon>Eubacteriales</taxon>
        <taxon>Clostridiaceae</taxon>
        <taxon>Clostridium</taxon>
    </lineage>
</organism>
<name>A0A1M6T482_9CLOT</name>
<gene>
    <name evidence="1" type="ORF">SAMN02745163_03944</name>
</gene>
<protein>
    <submittedName>
        <fullName evidence="1">Uncharacterized protein</fullName>
    </submittedName>
</protein>
<keyword evidence="2" id="KW-1185">Reference proteome</keyword>
<dbReference type="AlphaFoldDB" id="A0A1M6T482"/>
<dbReference type="RefSeq" id="WP_072992198.1">
    <property type="nucleotide sequence ID" value="NZ_FQZB01000019.1"/>
</dbReference>
<accession>A0A1M6T482</accession>
<dbReference type="EMBL" id="FQZB01000019">
    <property type="protein sequence ID" value="SHK51795.1"/>
    <property type="molecule type" value="Genomic_DNA"/>
</dbReference>
<proteinExistence type="predicted"/>
<dbReference type="STRING" id="1121302.SAMN02745163_03944"/>